<sequence length="533" mass="62105">MIPQEKDFKIGKEKPKFFTQLVFDGNSLSWHPCNPINPEYIKDLLFNNREDMIPLKFLDWFVKNRHYSHYVNSFRKVRGHVKKLNKLNWRTPFDRDPTTSKRVKMLYKIISDAKKAGTLGYNAKDFYVIYALVQKRNLFTGIELSRIILEIGKTTSRSMPQVRASHATPSKALIGNVYFALNLFKIFKETGVISKNAIYDDYFEAIPIDIAATKKQRDNLEIFYTIYLNRQNGRYSFNLEYNLLFNAIVSDYRKGNDKAREILGDIGKMPSEPEELRYVLYTLKENLESAILLGLEAKDLMWYFKVSERYVSKIWKYHYPNYYNFEDIRKVILTSHLIDLAKSGVYHSNLVNYFYSCKTTAKVIKSSWRESSFQPNIAHFTKSKVTYMIKKYLGSIGKYNEILLESYLKPKLITMYNQGIITKERLLGVLIGALELPIFEGGYSRGLSGTAFNWIFQLLFSTVIINALSKKNYGKVTNKYYVPIELVHDLGFYIDGKSELNDLMKIRLFIIIESMFGTADLSQIYLMLNTGTL</sequence>
<dbReference type="EMBL" id="LAZR01026745">
    <property type="protein sequence ID" value="KKL67798.1"/>
    <property type="molecule type" value="Genomic_DNA"/>
</dbReference>
<gene>
    <name evidence="1" type="ORF">LCGC14_2131370</name>
</gene>
<name>A0A0F9E1A3_9ZZZZ</name>
<organism evidence="1">
    <name type="scientific">marine sediment metagenome</name>
    <dbReference type="NCBI Taxonomy" id="412755"/>
    <lineage>
        <taxon>unclassified sequences</taxon>
        <taxon>metagenomes</taxon>
        <taxon>ecological metagenomes</taxon>
    </lineage>
</organism>
<comment type="caution">
    <text evidence="1">The sequence shown here is derived from an EMBL/GenBank/DDBJ whole genome shotgun (WGS) entry which is preliminary data.</text>
</comment>
<reference evidence="1" key="1">
    <citation type="journal article" date="2015" name="Nature">
        <title>Complex archaea that bridge the gap between prokaryotes and eukaryotes.</title>
        <authorList>
            <person name="Spang A."/>
            <person name="Saw J.H."/>
            <person name="Jorgensen S.L."/>
            <person name="Zaremba-Niedzwiedzka K."/>
            <person name="Martijn J."/>
            <person name="Lind A.E."/>
            <person name="van Eijk R."/>
            <person name="Schleper C."/>
            <person name="Guy L."/>
            <person name="Ettema T.J."/>
        </authorList>
    </citation>
    <scope>NUCLEOTIDE SEQUENCE</scope>
</reference>
<protein>
    <submittedName>
        <fullName evidence="1">Uncharacterized protein</fullName>
    </submittedName>
</protein>
<dbReference type="AlphaFoldDB" id="A0A0F9E1A3"/>
<proteinExistence type="predicted"/>
<accession>A0A0F9E1A3</accession>
<evidence type="ECO:0000313" key="1">
    <source>
        <dbReference type="EMBL" id="KKL67798.1"/>
    </source>
</evidence>